<feature type="transmembrane region" description="Helical" evidence="1">
    <location>
        <begin position="71"/>
        <end position="90"/>
    </location>
</feature>
<keyword evidence="3" id="KW-1185">Reference proteome</keyword>
<dbReference type="RefSeq" id="WP_343766002.1">
    <property type="nucleotide sequence ID" value="NZ_BAAAFG010000015.1"/>
</dbReference>
<keyword evidence="1" id="KW-0472">Membrane</keyword>
<name>A0ABN1MH75_9FLAO</name>
<evidence type="ECO:0000313" key="2">
    <source>
        <dbReference type="EMBL" id="GAA0872523.1"/>
    </source>
</evidence>
<evidence type="ECO:0000313" key="3">
    <source>
        <dbReference type="Proteomes" id="UP001500507"/>
    </source>
</evidence>
<dbReference type="Proteomes" id="UP001500507">
    <property type="component" value="Unassembled WGS sequence"/>
</dbReference>
<keyword evidence="1" id="KW-1133">Transmembrane helix</keyword>
<feature type="transmembrane region" description="Helical" evidence="1">
    <location>
        <begin position="6"/>
        <end position="33"/>
    </location>
</feature>
<proteinExistence type="predicted"/>
<organism evidence="2 3">
    <name type="scientific">Gangjinia marincola</name>
    <dbReference type="NCBI Taxonomy" id="578463"/>
    <lineage>
        <taxon>Bacteria</taxon>
        <taxon>Pseudomonadati</taxon>
        <taxon>Bacteroidota</taxon>
        <taxon>Flavobacteriia</taxon>
        <taxon>Flavobacteriales</taxon>
        <taxon>Flavobacteriaceae</taxon>
        <taxon>Gangjinia</taxon>
    </lineage>
</organism>
<accession>A0ABN1MH75</accession>
<protein>
    <submittedName>
        <fullName evidence="2">Uncharacterized protein</fullName>
    </submittedName>
</protein>
<gene>
    <name evidence="2" type="ORF">GCM10009117_16700</name>
</gene>
<evidence type="ECO:0000256" key="1">
    <source>
        <dbReference type="SAM" id="Phobius"/>
    </source>
</evidence>
<reference evidence="2 3" key="1">
    <citation type="journal article" date="2019" name="Int. J. Syst. Evol. Microbiol.">
        <title>The Global Catalogue of Microorganisms (GCM) 10K type strain sequencing project: providing services to taxonomists for standard genome sequencing and annotation.</title>
        <authorList>
            <consortium name="The Broad Institute Genomics Platform"/>
            <consortium name="The Broad Institute Genome Sequencing Center for Infectious Disease"/>
            <person name="Wu L."/>
            <person name="Ma J."/>
        </authorList>
    </citation>
    <scope>NUCLEOTIDE SEQUENCE [LARGE SCALE GENOMIC DNA]</scope>
    <source>
        <strain evidence="2 3">JCM 16082</strain>
    </source>
</reference>
<comment type="caution">
    <text evidence="2">The sequence shown here is derived from an EMBL/GenBank/DDBJ whole genome shotgun (WGS) entry which is preliminary data.</text>
</comment>
<keyword evidence="1" id="KW-0812">Transmembrane</keyword>
<sequence length="93" mass="10057">MIAKNIITGMVVGIVFNLIGVLLYVLALSDYGIEETLRNAANQGILGSIIALGALLNFVPFFLFLNRKMLFKARGVIIASLLSAITMAVLKFI</sequence>
<dbReference type="EMBL" id="BAAAFG010000015">
    <property type="protein sequence ID" value="GAA0872523.1"/>
    <property type="molecule type" value="Genomic_DNA"/>
</dbReference>
<feature type="transmembrane region" description="Helical" evidence="1">
    <location>
        <begin position="45"/>
        <end position="65"/>
    </location>
</feature>